<dbReference type="GeneID" id="87918564"/>
<evidence type="ECO:0000256" key="1">
    <source>
        <dbReference type="SAM" id="MobiDB-lite"/>
    </source>
</evidence>
<proteinExistence type="predicted"/>
<feature type="region of interest" description="Disordered" evidence="1">
    <location>
        <begin position="325"/>
        <end position="352"/>
    </location>
</feature>
<dbReference type="AlphaFoldDB" id="A0AAE1IE92"/>
<evidence type="ECO:0000313" key="2">
    <source>
        <dbReference type="EMBL" id="KAK4076671.1"/>
    </source>
</evidence>
<name>A0AAE1IE92_9HYPO</name>
<feature type="compositionally biased region" description="Polar residues" evidence="1">
    <location>
        <begin position="332"/>
        <end position="344"/>
    </location>
</feature>
<protein>
    <submittedName>
        <fullName evidence="2">Uncharacterized protein</fullName>
    </submittedName>
</protein>
<sequence>MAKTILDALASRNPALENLAKEGPNTIGDGWIHVENWRPWREFNYKNLSSIYGDVLSLAGDPPLLEPTCSYDREIWDEHSLDIFLSRFMLPVVNWALGHATQALGWGNRSIYLAPGSWTGSSDWGLVSKGQMPDGYHNLLPGDTKLSVKWRPEMEESRDRYTRHQWTLPMSQVNTYAVRSGCRHSFIITDLHLIVLRLSREPVAHGLASNRSPRHSTQLGHRRIASGSTDISSQLEAMSIVESFGAASYASSNPANREYQSPEYASIPWSAQGKKRLTVKMGLFCLCLMAAGGEAKIETAYPPLDSWRPESEGFRHNASGQHAYNLPADAIISTQEPESPGTGQTEEEHGAE</sequence>
<dbReference type="RefSeq" id="XP_062756781.1">
    <property type="nucleotide sequence ID" value="XM_062898659.1"/>
</dbReference>
<gene>
    <name evidence="2" type="ORF">Triagg1_4274</name>
</gene>
<evidence type="ECO:0000313" key="3">
    <source>
        <dbReference type="Proteomes" id="UP001273209"/>
    </source>
</evidence>
<organism evidence="2 3">
    <name type="scientific">Trichoderma aggressivum f. europaeum</name>
    <dbReference type="NCBI Taxonomy" id="173218"/>
    <lineage>
        <taxon>Eukaryota</taxon>
        <taxon>Fungi</taxon>
        <taxon>Dikarya</taxon>
        <taxon>Ascomycota</taxon>
        <taxon>Pezizomycotina</taxon>
        <taxon>Sordariomycetes</taxon>
        <taxon>Hypocreomycetidae</taxon>
        <taxon>Hypocreales</taxon>
        <taxon>Hypocreaceae</taxon>
        <taxon>Trichoderma</taxon>
    </lineage>
</organism>
<comment type="caution">
    <text evidence="2">The sequence shown here is derived from an EMBL/GenBank/DDBJ whole genome shotgun (WGS) entry which is preliminary data.</text>
</comment>
<reference evidence="2" key="1">
    <citation type="submission" date="2023-11" db="EMBL/GenBank/DDBJ databases">
        <title>The genome sequences of three competitors of mushroom-forming fungi.</title>
        <authorList>
            <person name="Beijen E."/>
            <person name="Ohm R.A."/>
        </authorList>
    </citation>
    <scope>NUCLEOTIDE SEQUENCE</scope>
    <source>
        <strain evidence="2">CBS 100526</strain>
    </source>
</reference>
<dbReference type="Proteomes" id="UP001273209">
    <property type="component" value="Unassembled WGS sequence"/>
</dbReference>
<dbReference type="EMBL" id="JAWRVG010000013">
    <property type="protein sequence ID" value="KAK4076671.1"/>
    <property type="molecule type" value="Genomic_DNA"/>
</dbReference>
<accession>A0AAE1IE92</accession>
<keyword evidence="3" id="KW-1185">Reference proteome</keyword>